<sequence>MIEVKDLVFVNNNTTMLVKFGGYEAKYTVTEAKVEALKTWLGEEGKQHMEFYKYLADQSIPEVLNQPDTLAKDAATDENFFEVTTDAQGIKVIKPRVTA</sequence>
<name>A0AAX4Q538_9CAUD</name>
<evidence type="ECO:0000313" key="1">
    <source>
        <dbReference type="EMBL" id="XAG95823.1"/>
    </source>
</evidence>
<gene>
    <name evidence="1" type="ORF">U7154_000056</name>
</gene>
<keyword evidence="2" id="KW-1185">Reference proteome</keyword>
<organism evidence="1 2">
    <name type="scientific">Enterobacter phage KKP_3711</name>
    <dbReference type="NCBI Taxonomy" id="3109398"/>
    <lineage>
        <taxon>Viruses</taxon>
        <taxon>Duplodnaviria</taxon>
        <taxon>Heunggongvirae</taxon>
        <taxon>Uroviricota</taxon>
        <taxon>Caudoviricetes</taxon>
        <taxon>Demerecviridae</taxon>
        <taxon>Markadamsvirinae</taxon>
    </lineage>
</organism>
<dbReference type="Proteomes" id="UP001437386">
    <property type="component" value="Segment"/>
</dbReference>
<accession>A0AAX4Q538</accession>
<dbReference type="EMBL" id="PP579741">
    <property type="protein sequence ID" value="XAG95823.1"/>
    <property type="molecule type" value="Genomic_DNA"/>
</dbReference>
<reference evidence="1 2" key="1">
    <citation type="submission" date="2024-04" db="EMBL/GenBank/DDBJ databases">
        <authorList>
            <person name="Wojcicki M."/>
            <person name="Srednicka P."/>
            <person name="Shymialevich D."/>
            <person name="Sokolowska B."/>
        </authorList>
    </citation>
    <scope>NUCLEOTIDE SEQUENCE [LARGE SCALE GENOMIC DNA]</scope>
</reference>
<evidence type="ECO:0000313" key="2">
    <source>
        <dbReference type="Proteomes" id="UP001437386"/>
    </source>
</evidence>
<proteinExistence type="predicted"/>
<protein>
    <submittedName>
        <fullName evidence="1">Uncharacterized protein</fullName>
    </submittedName>
</protein>